<dbReference type="PANTHER" id="PTHR23310">
    <property type="entry name" value="ACYL-COA-BINDING PROTEIN, ACBP"/>
    <property type="match status" value="1"/>
</dbReference>
<dbReference type="InterPro" id="IPR035984">
    <property type="entry name" value="Acyl-CoA-binding_sf"/>
</dbReference>
<feature type="domain" description="ACB" evidence="4">
    <location>
        <begin position="8"/>
        <end position="98"/>
    </location>
</feature>
<evidence type="ECO:0000259" key="4">
    <source>
        <dbReference type="PROSITE" id="PS51228"/>
    </source>
</evidence>
<proteinExistence type="predicted"/>
<dbReference type="GO" id="GO:0005737">
    <property type="term" value="C:cytoplasm"/>
    <property type="evidence" value="ECO:0007669"/>
    <property type="project" value="TreeGrafter"/>
</dbReference>
<dbReference type="STRING" id="101127.A0A1X2G4T8"/>
<keyword evidence="2" id="KW-0175">Coiled coil</keyword>
<feature type="compositionally biased region" description="Basic residues" evidence="3">
    <location>
        <begin position="244"/>
        <end position="253"/>
    </location>
</feature>
<dbReference type="PROSITE" id="PS51228">
    <property type="entry name" value="ACB_2"/>
    <property type="match status" value="1"/>
</dbReference>
<protein>
    <recommendedName>
        <fullName evidence="4">ACB domain-containing protein</fullName>
    </recommendedName>
</protein>
<feature type="compositionally biased region" description="Low complexity" evidence="3">
    <location>
        <begin position="148"/>
        <end position="163"/>
    </location>
</feature>
<evidence type="ECO:0000256" key="3">
    <source>
        <dbReference type="SAM" id="MobiDB-lite"/>
    </source>
</evidence>
<comment type="caution">
    <text evidence="5">The sequence shown here is derived from an EMBL/GenBank/DDBJ whole genome shotgun (WGS) entry which is preliminary data.</text>
</comment>
<keyword evidence="1" id="KW-0446">Lipid-binding</keyword>
<feature type="compositionally biased region" description="Polar residues" evidence="3">
    <location>
        <begin position="177"/>
        <end position="186"/>
    </location>
</feature>
<dbReference type="OrthoDB" id="346910at2759"/>
<dbReference type="InterPro" id="IPR014352">
    <property type="entry name" value="FERM/acyl-CoA-bd_prot_sf"/>
</dbReference>
<dbReference type="Gene3D" id="1.20.80.10">
    <property type="match status" value="1"/>
</dbReference>
<evidence type="ECO:0000256" key="2">
    <source>
        <dbReference type="SAM" id="Coils"/>
    </source>
</evidence>
<evidence type="ECO:0000313" key="6">
    <source>
        <dbReference type="Proteomes" id="UP000242146"/>
    </source>
</evidence>
<organism evidence="5 6">
    <name type="scientific">Hesseltinella vesiculosa</name>
    <dbReference type="NCBI Taxonomy" id="101127"/>
    <lineage>
        <taxon>Eukaryota</taxon>
        <taxon>Fungi</taxon>
        <taxon>Fungi incertae sedis</taxon>
        <taxon>Mucoromycota</taxon>
        <taxon>Mucoromycotina</taxon>
        <taxon>Mucoromycetes</taxon>
        <taxon>Mucorales</taxon>
        <taxon>Cunninghamellaceae</taxon>
        <taxon>Hesseltinella</taxon>
    </lineage>
</organism>
<accession>A0A1X2G4T8</accession>
<dbReference type="Pfam" id="PF00887">
    <property type="entry name" value="ACBP"/>
    <property type="match status" value="1"/>
</dbReference>
<evidence type="ECO:0000256" key="1">
    <source>
        <dbReference type="ARBA" id="ARBA00023121"/>
    </source>
</evidence>
<dbReference type="EMBL" id="MCGT01000045">
    <property type="protein sequence ID" value="ORX44960.1"/>
    <property type="molecule type" value="Genomic_DNA"/>
</dbReference>
<reference evidence="5 6" key="1">
    <citation type="submission" date="2016-07" db="EMBL/GenBank/DDBJ databases">
        <title>Pervasive Adenine N6-methylation of Active Genes in Fungi.</title>
        <authorList>
            <consortium name="DOE Joint Genome Institute"/>
            <person name="Mondo S.J."/>
            <person name="Dannebaum R.O."/>
            <person name="Kuo R.C."/>
            <person name="Labutti K."/>
            <person name="Haridas S."/>
            <person name="Kuo A."/>
            <person name="Salamov A."/>
            <person name="Ahrendt S.R."/>
            <person name="Lipzen A."/>
            <person name="Sullivan W."/>
            <person name="Andreopoulos W.B."/>
            <person name="Clum A."/>
            <person name="Lindquist E."/>
            <person name="Daum C."/>
            <person name="Ramamoorthy G.K."/>
            <person name="Gryganskyi A."/>
            <person name="Culley D."/>
            <person name="Magnuson J.K."/>
            <person name="James T.Y."/>
            <person name="O'Malley M.A."/>
            <person name="Stajich J.E."/>
            <person name="Spatafora J.W."/>
            <person name="Visel A."/>
            <person name="Grigoriev I.V."/>
        </authorList>
    </citation>
    <scope>NUCLEOTIDE SEQUENCE [LARGE SCALE GENOMIC DNA]</scope>
    <source>
        <strain evidence="5 6">NRRL 3301</strain>
    </source>
</reference>
<sequence>MTSIAHHIHGRFCRALVVVRELPSDEAGLQPIPSDKLKFYGLYKQATAGPCSTSKPSSRNLVDYAKWKAWYRLGHMDPVDAQNLYVNALVELLLEFIHRNDGSPHLQFAKKALMTLDLDAADDEGDVLDTMSTHDMDSLYQLQPHQLPSSYTPSQPQSPVSYPRYTSMTIDSLPPSLHTSATTTAMSEPRTPILSPQHFIYQPWPGKEAVSPLPLLQHQPKKASQQRPSRLSSSSSSSSSPSYSKKHKHRRQGSSHLTEQSLEILQTQVAGLTEEMQQLQTQLQNKSLRARQNNLTWLIKSLLRHVLANSFLCAFCFSVLYYRQHPVALALVDYLTPQVRRLAQNLIRAAIARIMFWKVTV</sequence>
<dbReference type="PANTHER" id="PTHR23310:SF77">
    <property type="entry name" value="LD25952P"/>
    <property type="match status" value="1"/>
</dbReference>
<name>A0A1X2G4T8_9FUNG</name>
<dbReference type="GO" id="GO:0000062">
    <property type="term" value="F:fatty-acyl-CoA binding"/>
    <property type="evidence" value="ECO:0007669"/>
    <property type="project" value="InterPro"/>
</dbReference>
<dbReference type="GO" id="GO:0006631">
    <property type="term" value="P:fatty acid metabolic process"/>
    <property type="evidence" value="ECO:0007669"/>
    <property type="project" value="TreeGrafter"/>
</dbReference>
<dbReference type="Proteomes" id="UP000242146">
    <property type="component" value="Unassembled WGS sequence"/>
</dbReference>
<evidence type="ECO:0000313" key="5">
    <source>
        <dbReference type="EMBL" id="ORX44960.1"/>
    </source>
</evidence>
<feature type="compositionally biased region" description="Low complexity" evidence="3">
    <location>
        <begin position="225"/>
        <end position="243"/>
    </location>
</feature>
<dbReference type="AlphaFoldDB" id="A0A1X2G4T8"/>
<keyword evidence="6" id="KW-1185">Reference proteome</keyword>
<feature type="region of interest" description="Disordered" evidence="3">
    <location>
        <begin position="145"/>
        <end position="190"/>
    </location>
</feature>
<feature type="region of interest" description="Disordered" evidence="3">
    <location>
        <begin position="217"/>
        <end position="258"/>
    </location>
</feature>
<feature type="coiled-coil region" evidence="2">
    <location>
        <begin position="262"/>
        <end position="289"/>
    </location>
</feature>
<dbReference type="SUPFAM" id="SSF47027">
    <property type="entry name" value="Acyl-CoA binding protein"/>
    <property type="match status" value="1"/>
</dbReference>
<gene>
    <name evidence="5" type="ORF">DM01DRAFT_1340268</name>
</gene>
<dbReference type="InterPro" id="IPR000582">
    <property type="entry name" value="Acyl-CoA-binding_protein"/>
</dbReference>